<keyword evidence="10 11" id="KW-0238">DNA-binding</keyword>
<dbReference type="EC" id="3.1.21.3" evidence="11"/>
<evidence type="ECO:0000256" key="6">
    <source>
        <dbReference type="ARBA" id="ARBA00022747"/>
    </source>
</evidence>
<protein>
    <recommendedName>
        <fullName evidence="11">Type I restriction enzyme endonuclease subunit</fullName>
        <shortName evidence="11">R protein</shortName>
        <ecNumber evidence="11">3.1.21.3</ecNumber>
    </recommendedName>
    <alternativeName>
        <fullName evidence="11">Type-1 restriction enzyme R protein</fullName>
    </alternativeName>
</protein>
<dbReference type="Pfam" id="PF11867">
    <property type="entry name" value="T1RH-like_C"/>
    <property type="match status" value="1"/>
</dbReference>
<keyword evidence="13" id="KW-0614">Plasmid</keyword>
<dbReference type="InterPro" id="IPR051268">
    <property type="entry name" value="Type-I_R_enzyme_R_subunit"/>
</dbReference>
<keyword evidence="5 11" id="KW-0547">Nucleotide-binding</keyword>
<evidence type="ECO:0000256" key="2">
    <source>
        <dbReference type="ARBA" id="ARBA00008598"/>
    </source>
</evidence>
<evidence type="ECO:0000256" key="3">
    <source>
        <dbReference type="ARBA" id="ARBA00011296"/>
    </source>
</evidence>
<evidence type="ECO:0000256" key="8">
    <source>
        <dbReference type="ARBA" id="ARBA00022801"/>
    </source>
</evidence>
<dbReference type="InterPro" id="IPR040980">
    <property type="entry name" value="SWI2_SNF2"/>
</dbReference>
<comment type="function">
    <text evidence="11">Subunit R is required for both nuclease and ATPase activities, but not for modification.</text>
</comment>
<dbReference type="PANTHER" id="PTHR30195:SF15">
    <property type="entry name" value="TYPE I RESTRICTION ENZYME HINDI ENDONUCLEASE SUBUNIT"/>
    <property type="match status" value="1"/>
</dbReference>
<comment type="catalytic activity">
    <reaction evidence="1 11">
        <text>Endonucleolytic cleavage of DNA to give random double-stranded fragments with terminal 5'-phosphates, ATP is simultaneously hydrolyzed.</text>
        <dbReference type="EC" id="3.1.21.3"/>
    </reaction>
</comment>
<keyword evidence="8 11" id="KW-0378">Hydrolase</keyword>
<dbReference type="AlphaFoldDB" id="A0A1B2J2Z2"/>
<dbReference type="GO" id="GO:0005524">
    <property type="term" value="F:ATP binding"/>
    <property type="evidence" value="ECO:0007669"/>
    <property type="project" value="UniProtKB-KW"/>
</dbReference>
<dbReference type="PROSITE" id="PS51192">
    <property type="entry name" value="HELICASE_ATP_BIND_1"/>
    <property type="match status" value="1"/>
</dbReference>
<evidence type="ECO:0000256" key="10">
    <source>
        <dbReference type="ARBA" id="ARBA00023125"/>
    </source>
</evidence>
<geneLocation type="plasmid" evidence="14">
    <name>pl11995-4</name>
</geneLocation>
<dbReference type="OrthoDB" id="9758243at2"/>
<dbReference type="CDD" id="cd18030">
    <property type="entry name" value="DEXHc_RE_I_HsdR"/>
    <property type="match status" value="1"/>
</dbReference>
<dbReference type="NCBIfam" id="TIGR00348">
    <property type="entry name" value="hsdR"/>
    <property type="match status" value="1"/>
</dbReference>
<dbReference type="InterPro" id="IPR021810">
    <property type="entry name" value="T1RH-like_C"/>
</dbReference>
<dbReference type="InterPro" id="IPR014001">
    <property type="entry name" value="Helicase_ATP-bd"/>
</dbReference>
<dbReference type="SUPFAM" id="SSF52540">
    <property type="entry name" value="P-loop containing nucleoside triphosphate hydrolases"/>
    <property type="match status" value="2"/>
</dbReference>
<dbReference type="Gene3D" id="3.40.50.300">
    <property type="entry name" value="P-loop containing nucleotide triphosphate hydrolases"/>
    <property type="match status" value="2"/>
</dbReference>
<reference evidence="13 14" key="1">
    <citation type="submission" date="2016-03" db="EMBL/GenBank/DDBJ databases">
        <title>Pediococcus and Lactobacillus from brewery environment - whole genome sequencing and assembly.</title>
        <authorList>
            <person name="Behr J."/>
            <person name="Geissler A.J."/>
            <person name="Vogel R.F."/>
        </authorList>
    </citation>
    <scope>NUCLEOTIDE SEQUENCE [LARGE SCALE GENOMIC DNA]</scope>
    <source>
        <strain evidence="13 14">TMW 1.1995</strain>
        <plasmid evidence="14">pl11995-4</plasmid>
    </source>
</reference>
<keyword evidence="7" id="KW-0255">Endonuclease</keyword>
<dbReference type="GO" id="GO:0009035">
    <property type="term" value="F:type I site-specific deoxyribonuclease activity"/>
    <property type="evidence" value="ECO:0007669"/>
    <property type="project" value="UniProtKB-EC"/>
</dbReference>
<dbReference type="CDD" id="cd18800">
    <property type="entry name" value="SF2_C_EcoR124I-like"/>
    <property type="match status" value="1"/>
</dbReference>
<evidence type="ECO:0000259" key="12">
    <source>
        <dbReference type="PROSITE" id="PS51192"/>
    </source>
</evidence>
<feature type="domain" description="Helicase ATP-binding" evidence="12">
    <location>
        <begin position="293"/>
        <end position="471"/>
    </location>
</feature>
<dbReference type="Pfam" id="PF04313">
    <property type="entry name" value="HSDR_N"/>
    <property type="match status" value="1"/>
</dbReference>
<dbReference type="InterPro" id="IPR004473">
    <property type="entry name" value="Restrct_endonuc_typeI_HsdR"/>
</dbReference>
<keyword evidence="6 11" id="KW-0680">Restriction system</keyword>
<evidence type="ECO:0000256" key="7">
    <source>
        <dbReference type="ARBA" id="ARBA00022759"/>
    </source>
</evidence>
<keyword evidence="13" id="KW-0347">Helicase</keyword>
<dbReference type="InterPro" id="IPR027417">
    <property type="entry name" value="P-loop_NTPase"/>
</dbReference>
<dbReference type="REBASE" id="153717">
    <property type="entry name" value="Lpa1995ORF16160P"/>
</dbReference>
<comment type="similarity">
    <text evidence="2 11">Belongs to the HsdR family.</text>
</comment>
<dbReference type="Pfam" id="PF18766">
    <property type="entry name" value="SWI2_SNF2"/>
    <property type="match status" value="1"/>
</dbReference>
<dbReference type="PANTHER" id="PTHR30195">
    <property type="entry name" value="TYPE I SITE-SPECIFIC DEOXYRIBONUCLEASE PROTEIN SUBUNIT M AND R"/>
    <property type="match status" value="1"/>
</dbReference>
<evidence type="ECO:0000256" key="5">
    <source>
        <dbReference type="ARBA" id="ARBA00022741"/>
    </source>
</evidence>
<sequence length="1046" mass="117950">MPKIQPFTNEQDVEEGAIDLIVSLGYTDLRSAEYNRPNIQVDSERDNDHQKIVLEPRLMTAFKQINPGLPNFVYTEALRQFKSIPDGPDLMANNHHFHKLLIEGASVTENKNGQPHTYSVKAVDFNNIAVNDFMVTNQFTMKQGGHNRRPDITIFINGLPVVIFELKNQANENVGIEDAYNQLQTYKQDISDYMAYNEVLIASDGVNARTGSLSAGFDRFMQWRSPDHRDSDLPDSYELETMITNMLKPAVILDLIQNFIIFESNDAKTSKILAAYHQYYMVNKAVDRTAETLQDPQNNRIGVVWHTQGSGKSLSMVFFSGIVSRKLGNPTILVINDRNDLDDQLKQTFSAAHDYLRQTPKQAKSRTDTRDLLATNSGGIIFSTIQKFSPEDGEDAMPVLTSRSNVIVISDEAHRSQYGMKARYTKDGVRYGFAQYLRDSLPNASFIGFTGTPINIDDKSTTGVFGDYIDVYDMTQSVRDHTTVRIFYENHVIPLDADPEVQHKYEALIDEAGQDDPGITDDQKRKADFTSLERLAGATSRLKALAKHFVHHFEAHQAVQFGKAIIVETSRRNAVKLFNEIVKLRPLWYSDDLTKGKIKIVMTSDTAADGPELAKHHTNAKQRRALQQRMKDDNDELKIVIVVNMWLTGFDAPSVNTMYVDRPMHGHNLMQAIARVNRVFRDKDGGLIVDYIGIADSLNQALRHYSKNDRDQAGINVDKAVSLMKSKYDIIINDYLYGVNYSGYNSAIRSKRQESYRLALDAVVSLDKEQQKKFADTVVQLQKVYALVVTSRQAQAISSEVAFFGAVKSALIKVMQAVSPHDNPVTNRELNLRLDQLVNQSVIAKQPVDLYKELGLERPELSLLSEKFLDSIQNMPEQNLAVKLLERLLKGKVKALTKVNLIQSRRFGDMLENNIEALNQRGVTTEIVIRKLIELAKNMQETEAAGESLGLSANEQAFYDALCDQKTAVQVMGEDTLQEIAKELVGTVRKYASTPDWVQRKTTQAAMRQAVRRMLKDHGYPPTFAPAAVDTIIEQAQTMAFEANHQ</sequence>
<dbReference type="InterPro" id="IPR007409">
    <property type="entry name" value="Restrct_endonuc_type1_HsdR_N"/>
</dbReference>
<keyword evidence="14" id="KW-1185">Reference proteome</keyword>
<dbReference type="InterPro" id="IPR055180">
    <property type="entry name" value="HsdR_RecA-like_helicase_dom_2"/>
</dbReference>
<comment type="subunit">
    <text evidence="3 11">The type I restriction/modification system is composed of three polypeptides R, M and S.</text>
</comment>
<dbReference type="GO" id="GO:0003677">
    <property type="term" value="F:DNA binding"/>
    <property type="evidence" value="ECO:0007669"/>
    <property type="project" value="UniProtKB-KW"/>
</dbReference>
<organism evidence="13 14">
    <name type="scientific">Secundilactobacillus paracollinoides</name>
    <dbReference type="NCBI Taxonomy" id="240427"/>
    <lineage>
        <taxon>Bacteria</taxon>
        <taxon>Bacillati</taxon>
        <taxon>Bacillota</taxon>
        <taxon>Bacilli</taxon>
        <taxon>Lactobacillales</taxon>
        <taxon>Lactobacillaceae</taxon>
        <taxon>Secundilactobacillus</taxon>
    </lineage>
</organism>
<evidence type="ECO:0000313" key="13">
    <source>
        <dbReference type="EMBL" id="ANZ68672.1"/>
    </source>
</evidence>
<dbReference type="Pfam" id="PF22679">
    <property type="entry name" value="T1R_D3-like"/>
    <property type="match status" value="1"/>
</dbReference>
<keyword evidence="4" id="KW-0540">Nuclease</keyword>
<dbReference type="Proteomes" id="UP000093267">
    <property type="component" value="Plasmid pL11995-4"/>
</dbReference>
<dbReference type="GO" id="GO:0009307">
    <property type="term" value="P:DNA restriction-modification system"/>
    <property type="evidence" value="ECO:0007669"/>
    <property type="project" value="UniProtKB-KW"/>
</dbReference>
<accession>A0A1B2J2Z2</accession>
<name>A0A1B2J2Z2_9LACO</name>
<dbReference type="Gene3D" id="3.90.1570.50">
    <property type="match status" value="1"/>
</dbReference>
<dbReference type="EMBL" id="CP014928">
    <property type="protein sequence ID" value="ANZ68672.1"/>
    <property type="molecule type" value="Genomic_DNA"/>
</dbReference>
<keyword evidence="9 11" id="KW-0067">ATP-binding</keyword>
<dbReference type="SMART" id="SM00487">
    <property type="entry name" value="DEXDc"/>
    <property type="match status" value="1"/>
</dbReference>
<evidence type="ECO:0000256" key="4">
    <source>
        <dbReference type="ARBA" id="ARBA00022722"/>
    </source>
</evidence>
<evidence type="ECO:0000256" key="9">
    <source>
        <dbReference type="ARBA" id="ARBA00022840"/>
    </source>
</evidence>
<dbReference type="RefSeq" id="WP_065937768.1">
    <property type="nucleotide sequence ID" value="NZ_CP014928.1"/>
</dbReference>
<dbReference type="GO" id="GO:0004386">
    <property type="term" value="F:helicase activity"/>
    <property type="evidence" value="ECO:0007669"/>
    <property type="project" value="UniProtKB-KW"/>
</dbReference>
<gene>
    <name evidence="13" type="ORF">AYR63_16150</name>
</gene>
<proteinExistence type="inferred from homology"/>
<evidence type="ECO:0000256" key="11">
    <source>
        <dbReference type="RuleBase" id="RU364115"/>
    </source>
</evidence>
<evidence type="ECO:0000256" key="1">
    <source>
        <dbReference type="ARBA" id="ARBA00000851"/>
    </source>
</evidence>
<evidence type="ECO:0000313" key="14">
    <source>
        <dbReference type="Proteomes" id="UP000093267"/>
    </source>
</evidence>
<dbReference type="CDD" id="cd22332">
    <property type="entry name" value="HsdR_N"/>
    <property type="match status" value="1"/>
</dbReference>